<dbReference type="RefSeq" id="WP_207688413.1">
    <property type="nucleotide sequence ID" value="NZ_CP061799.1"/>
</dbReference>
<proteinExistence type="predicted"/>
<gene>
    <name evidence="1" type="ORF">dnl_48690</name>
</gene>
<reference evidence="1" key="1">
    <citation type="journal article" date="2021" name="Microb. Physiol.">
        <title>Proteogenomic Insights into the Physiology of Marine, Sulfate-Reducing, Filamentous Desulfonema limicola and Desulfonema magnum.</title>
        <authorList>
            <person name="Schnaars V."/>
            <person name="Wohlbrand L."/>
            <person name="Scheve S."/>
            <person name="Hinrichs C."/>
            <person name="Reinhardt R."/>
            <person name="Rabus R."/>
        </authorList>
    </citation>
    <scope>NUCLEOTIDE SEQUENCE</scope>
    <source>
        <strain evidence="1">5ac10</strain>
    </source>
</reference>
<evidence type="ECO:0000313" key="2">
    <source>
        <dbReference type="Proteomes" id="UP000663720"/>
    </source>
</evidence>
<protein>
    <submittedName>
        <fullName evidence="1">Uncharacterized protein</fullName>
    </submittedName>
</protein>
<dbReference type="Gene3D" id="2.60.120.560">
    <property type="entry name" value="Exo-inulinase, domain 1"/>
    <property type="match status" value="1"/>
</dbReference>
<organism evidence="1 2">
    <name type="scientific">Desulfonema limicola</name>
    <dbReference type="NCBI Taxonomy" id="45656"/>
    <lineage>
        <taxon>Bacteria</taxon>
        <taxon>Pseudomonadati</taxon>
        <taxon>Thermodesulfobacteriota</taxon>
        <taxon>Desulfobacteria</taxon>
        <taxon>Desulfobacterales</taxon>
        <taxon>Desulfococcaceae</taxon>
        <taxon>Desulfonema</taxon>
    </lineage>
</organism>
<name>A0A975BBU5_9BACT</name>
<accession>A0A975BBU5</accession>
<dbReference type="EMBL" id="CP061799">
    <property type="protein sequence ID" value="QTA82493.1"/>
    <property type="molecule type" value="Genomic_DNA"/>
</dbReference>
<sequence>MKLEKIIKFFVVIFFILPMTVFADDVYENFERDSGGFGKNDYFTVSNGLYFFNGNGSELSNFVFWNGGDNPSKDGSFQFGNSSYFYNFVISTDVYWEKGDDNGAYGLLIEIQINNSTYDLIGFYINQKGCYGVKRFKEGKKEIIIPETESNHIIFGRYFNHLSIAKSGDGFQFSINNAEVAKIAMPNCTGGGVGILANHQVNVGFDNFTVAEVYPSKRDRVSIKGSVIDENTNPLCVMVLANGQYMFSCDNLGKYELDVPVDDFNEVTVFSFCDGLAPYKQILELYDDVNFDIKMITASPNSKTMSLTSVMNNLNNGKVQIKGTVTDENGSPLCAMVLANGQYMFSCHGYGNYELEVPLDERGEITLFGFCDGIQPYKTILKP</sequence>
<dbReference type="KEGG" id="dli:dnl_48690"/>
<keyword evidence="2" id="KW-1185">Reference proteome</keyword>
<dbReference type="Proteomes" id="UP000663720">
    <property type="component" value="Chromosome"/>
</dbReference>
<dbReference type="AlphaFoldDB" id="A0A975BBU5"/>
<evidence type="ECO:0000313" key="1">
    <source>
        <dbReference type="EMBL" id="QTA82493.1"/>
    </source>
</evidence>